<feature type="domain" description="GGDEF" evidence="4">
    <location>
        <begin position="189"/>
        <end position="321"/>
    </location>
</feature>
<dbReference type="PROSITE" id="PS50887">
    <property type="entry name" value="GGDEF"/>
    <property type="match status" value="1"/>
</dbReference>
<dbReference type="RefSeq" id="WP_059634959.1">
    <property type="nucleotide sequence ID" value="NZ_JBGRUP010000002.1"/>
</dbReference>
<dbReference type="SMART" id="SM00267">
    <property type="entry name" value="GGDEF"/>
    <property type="match status" value="1"/>
</dbReference>
<protein>
    <recommendedName>
        <fullName evidence="1">diguanylate cyclase</fullName>
        <ecNumber evidence="1">2.7.7.65</ecNumber>
    </recommendedName>
</protein>
<dbReference type="InterPro" id="IPR050469">
    <property type="entry name" value="Diguanylate_Cyclase"/>
</dbReference>
<dbReference type="SUPFAM" id="SSF55785">
    <property type="entry name" value="PYP-like sensor domain (PAS domain)"/>
    <property type="match status" value="1"/>
</dbReference>
<dbReference type="PROSITE" id="PS50112">
    <property type="entry name" value="PAS"/>
    <property type="match status" value="1"/>
</dbReference>
<dbReference type="FunFam" id="3.30.70.270:FF:000001">
    <property type="entry name" value="Diguanylate cyclase domain protein"/>
    <property type="match status" value="1"/>
</dbReference>
<dbReference type="InterPro" id="IPR013656">
    <property type="entry name" value="PAS_4"/>
</dbReference>
<evidence type="ECO:0000313" key="5">
    <source>
        <dbReference type="EMBL" id="KUZ88135.1"/>
    </source>
</evidence>
<dbReference type="InterPro" id="IPR000160">
    <property type="entry name" value="GGDEF_dom"/>
</dbReference>
<dbReference type="Gene3D" id="3.30.70.270">
    <property type="match status" value="1"/>
</dbReference>
<dbReference type="EC" id="2.7.7.65" evidence="1"/>
<evidence type="ECO:0000256" key="2">
    <source>
        <dbReference type="ARBA" id="ARBA00034247"/>
    </source>
</evidence>
<dbReference type="SUPFAM" id="SSF55073">
    <property type="entry name" value="Nucleotide cyclase"/>
    <property type="match status" value="1"/>
</dbReference>
<gene>
    <name evidence="5" type="ORF">WI38_20955</name>
</gene>
<accession>A0A118BA56</accession>
<dbReference type="AlphaFoldDB" id="A0A118BA56"/>
<evidence type="ECO:0000259" key="4">
    <source>
        <dbReference type="PROSITE" id="PS50887"/>
    </source>
</evidence>
<organism evidence="5 6">
    <name type="scientific">Burkholderia ubonensis</name>
    <dbReference type="NCBI Taxonomy" id="101571"/>
    <lineage>
        <taxon>Bacteria</taxon>
        <taxon>Pseudomonadati</taxon>
        <taxon>Pseudomonadota</taxon>
        <taxon>Betaproteobacteria</taxon>
        <taxon>Burkholderiales</taxon>
        <taxon>Burkholderiaceae</taxon>
        <taxon>Burkholderia</taxon>
        <taxon>Burkholderia cepacia complex</taxon>
    </lineage>
</organism>
<dbReference type="EMBL" id="LOTN01000038">
    <property type="protein sequence ID" value="KUZ88135.1"/>
    <property type="molecule type" value="Genomic_DNA"/>
</dbReference>
<dbReference type="Gene3D" id="3.30.450.20">
    <property type="entry name" value="PAS domain"/>
    <property type="match status" value="1"/>
</dbReference>
<dbReference type="CDD" id="cd01949">
    <property type="entry name" value="GGDEF"/>
    <property type="match status" value="1"/>
</dbReference>
<dbReference type="CDD" id="cd00130">
    <property type="entry name" value="PAS"/>
    <property type="match status" value="1"/>
</dbReference>
<dbReference type="GO" id="GO:0052621">
    <property type="term" value="F:diguanylate cyclase activity"/>
    <property type="evidence" value="ECO:0007669"/>
    <property type="project" value="UniProtKB-EC"/>
</dbReference>
<comment type="catalytic activity">
    <reaction evidence="2">
        <text>2 GTP = 3',3'-c-di-GMP + 2 diphosphate</text>
        <dbReference type="Rhea" id="RHEA:24898"/>
        <dbReference type="ChEBI" id="CHEBI:33019"/>
        <dbReference type="ChEBI" id="CHEBI:37565"/>
        <dbReference type="ChEBI" id="CHEBI:58805"/>
        <dbReference type="EC" id="2.7.7.65"/>
    </reaction>
</comment>
<dbReference type="PANTHER" id="PTHR45138:SF9">
    <property type="entry name" value="DIGUANYLATE CYCLASE DGCM-RELATED"/>
    <property type="match status" value="1"/>
</dbReference>
<dbReference type="Pfam" id="PF00990">
    <property type="entry name" value="GGDEF"/>
    <property type="match status" value="1"/>
</dbReference>
<evidence type="ECO:0000256" key="1">
    <source>
        <dbReference type="ARBA" id="ARBA00012528"/>
    </source>
</evidence>
<dbReference type="InterPro" id="IPR000014">
    <property type="entry name" value="PAS"/>
</dbReference>
<name>A0A118BA56_9BURK</name>
<dbReference type="Proteomes" id="UP000065521">
    <property type="component" value="Unassembled WGS sequence"/>
</dbReference>
<dbReference type="SMART" id="SM00091">
    <property type="entry name" value="PAS"/>
    <property type="match status" value="1"/>
</dbReference>
<proteinExistence type="predicted"/>
<evidence type="ECO:0000259" key="3">
    <source>
        <dbReference type="PROSITE" id="PS50112"/>
    </source>
</evidence>
<dbReference type="NCBIfam" id="TIGR00254">
    <property type="entry name" value="GGDEF"/>
    <property type="match status" value="1"/>
</dbReference>
<evidence type="ECO:0000313" key="6">
    <source>
        <dbReference type="Proteomes" id="UP000065521"/>
    </source>
</evidence>
<dbReference type="Pfam" id="PF08448">
    <property type="entry name" value="PAS_4"/>
    <property type="match status" value="1"/>
</dbReference>
<dbReference type="PANTHER" id="PTHR45138">
    <property type="entry name" value="REGULATORY COMPONENTS OF SENSORY TRANSDUCTION SYSTEM"/>
    <property type="match status" value="1"/>
</dbReference>
<feature type="domain" description="PAS" evidence="3">
    <location>
        <begin position="21"/>
        <end position="84"/>
    </location>
</feature>
<reference evidence="5 6" key="1">
    <citation type="submission" date="2015-11" db="EMBL/GenBank/DDBJ databases">
        <title>Expanding the genomic diversity of Burkholderia species for the development of highly accurate diagnostics.</title>
        <authorList>
            <person name="Sahl J."/>
            <person name="Keim P."/>
            <person name="Wagner D."/>
        </authorList>
    </citation>
    <scope>NUCLEOTIDE SEQUENCE [LARGE SCALE GENOMIC DNA]</scope>
    <source>
        <strain evidence="5 6">RF32-BP4</strain>
    </source>
</reference>
<dbReference type="InterPro" id="IPR029787">
    <property type="entry name" value="Nucleotide_cyclase"/>
</dbReference>
<dbReference type="InterPro" id="IPR035965">
    <property type="entry name" value="PAS-like_dom_sf"/>
</dbReference>
<comment type="caution">
    <text evidence="5">The sequence shown here is derived from an EMBL/GenBank/DDBJ whole genome shotgun (WGS) entry which is preliminary data.</text>
</comment>
<dbReference type="InterPro" id="IPR043128">
    <property type="entry name" value="Rev_trsase/Diguanyl_cyclase"/>
</dbReference>
<sequence length="321" mass="35709">MTVPTVPTTPTAPTASLSDLVIERVGFGLFVLDRAMNVLMWNRFMQDHSGVPADDVIGRNLFDCFPDLPRAWLARKLESVFQLGSFAFSSWEQRPYLFRFEHDRPITGGVDFMQQDCTFMPLTRGREVEAVCVTISDVTHVSVMQREREEAVAKLREHANCDGLTGIANRRFFEERLRDEFARWQRYGGNLSVLLFDLDHFKTINDRFGHAVGDAVLREMALRVAAIVRAQDTFCRFGGEEFALLLPCTDLAEAMLVAEKVRCAIGATPVDAEGVRVPVTASVGGASAHAGAQTCDVLVNEADAALYRAKRLGRDRSVAYA</sequence>